<reference evidence="2" key="1">
    <citation type="submission" date="2018-05" db="EMBL/GenBank/DDBJ databases">
        <authorList>
            <person name="You S."/>
        </authorList>
    </citation>
    <scope>NUCLEOTIDE SEQUENCE [LARGE SCALE GENOMIC DNA]</scope>
</reference>
<accession>A0A385EF30</accession>
<dbReference type="RefSeq" id="YP_009810840.1">
    <property type="nucleotide sequence ID" value="NC_048049.1"/>
</dbReference>
<evidence type="ECO:0000313" key="1">
    <source>
        <dbReference type="EMBL" id="AXQ70481.1"/>
    </source>
</evidence>
<organism evidence="1 2">
    <name type="scientific">Synechococcus phage S-T4</name>
    <dbReference type="NCBI Taxonomy" id="2268578"/>
    <lineage>
        <taxon>Viruses</taxon>
        <taxon>Duplodnaviria</taxon>
        <taxon>Heunggongvirae</taxon>
        <taxon>Uroviricota</taxon>
        <taxon>Caudoviricetes</taxon>
        <taxon>Pantevenvirales</taxon>
        <taxon>Kyanoviridae</taxon>
        <taxon>Tamkungvirus</taxon>
        <taxon>Tamkungvirus ST4</taxon>
    </lineage>
</organism>
<name>A0A385EF30_9CAUD</name>
<evidence type="ECO:0000313" key="2">
    <source>
        <dbReference type="Proteomes" id="UP000257648"/>
    </source>
</evidence>
<protein>
    <submittedName>
        <fullName evidence="1">Uncharacterized protein</fullName>
    </submittedName>
</protein>
<proteinExistence type="predicted"/>
<dbReference type="EMBL" id="MH412654">
    <property type="protein sequence ID" value="AXQ70481.1"/>
    <property type="molecule type" value="Genomic_DNA"/>
</dbReference>
<dbReference type="GeneID" id="55001862"/>
<dbReference type="Proteomes" id="UP000257648">
    <property type="component" value="Segment"/>
</dbReference>
<keyword evidence="2" id="KW-1185">Reference proteome</keyword>
<dbReference type="KEGG" id="vg:55001862"/>
<sequence>MKKYIITIGEKQHVVYSRASEWFVTESFLRNKTNLTNYTVRWTNC</sequence>